<sequence length="81" mass="7824">MPAALTVSPSAAAARTAAATSSVLAGVTLRAGRAVTLPAQLRHGAAFVPRPPEPPTALLTAMVTSPPSRGPAVSGGRGVSA</sequence>
<evidence type="ECO:0000313" key="1">
    <source>
        <dbReference type="EMBL" id="GFE04078.1"/>
    </source>
</evidence>
<evidence type="ECO:0000313" key="2">
    <source>
        <dbReference type="Proteomes" id="UP000435837"/>
    </source>
</evidence>
<accession>A0A640RZ38</accession>
<dbReference type="EMBL" id="BLIN01000001">
    <property type="protein sequence ID" value="GFE04078.1"/>
    <property type="molecule type" value="Genomic_DNA"/>
</dbReference>
<proteinExistence type="predicted"/>
<comment type="caution">
    <text evidence="1">The sequence shown here is derived from an EMBL/GenBank/DDBJ whole genome shotgun (WGS) entry which is preliminary data.</text>
</comment>
<organism evidence="1 2">
    <name type="scientific">Streptomyces caniferus</name>
    <dbReference type="NCBI Taxonomy" id="285557"/>
    <lineage>
        <taxon>Bacteria</taxon>
        <taxon>Bacillati</taxon>
        <taxon>Actinomycetota</taxon>
        <taxon>Actinomycetes</taxon>
        <taxon>Kitasatosporales</taxon>
        <taxon>Streptomycetaceae</taxon>
        <taxon>Streptomyces</taxon>
    </lineage>
</organism>
<gene>
    <name evidence="1" type="ORF">Scani_03460</name>
</gene>
<dbReference type="Proteomes" id="UP000435837">
    <property type="component" value="Unassembled WGS sequence"/>
</dbReference>
<name>A0A640RZ38_9ACTN</name>
<reference evidence="1 2" key="1">
    <citation type="submission" date="2019-12" db="EMBL/GenBank/DDBJ databases">
        <title>Whole genome shotgun sequence of Streptomyces caniferus NBRC 15389.</title>
        <authorList>
            <person name="Ichikawa N."/>
            <person name="Kimura A."/>
            <person name="Kitahashi Y."/>
            <person name="Komaki H."/>
            <person name="Tamura T."/>
        </authorList>
    </citation>
    <scope>NUCLEOTIDE SEQUENCE [LARGE SCALE GENOMIC DNA]</scope>
    <source>
        <strain evidence="1 2">NBRC 15389</strain>
    </source>
</reference>
<dbReference type="AlphaFoldDB" id="A0A640RZ38"/>
<protein>
    <submittedName>
        <fullName evidence="1">Uncharacterized protein</fullName>
    </submittedName>
</protein>